<sequence>MCCSGGKVQLPNLEPYPESLHSLLTHQDPLSEYFVSTIRKYNGCFQMTSFGAKEIKEGNFMPIFKVQGQVYHRMAGDHQKPSFLQIYFMGDDHREKDIRCGIYPGIKPELISQLQKSLHEHNKYIMDFNAAIDSVPKNQKEFKVVINAERKPFGEHKGRFNAPQTKEVAVVIVGQEFEKRDIVLNCRDGTLNILY</sequence>
<keyword evidence="1" id="KW-0547">Nucleotide-binding</keyword>
<keyword evidence="1" id="KW-0347">Helicase</keyword>
<dbReference type="PANTHER" id="PTHR45786:SF74">
    <property type="entry name" value="ATP-DEPENDENT DNA HELICASE"/>
    <property type="match status" value="1"/>
</dbReference>
<comment type="caution">
    <text evidence="1">The sequence shown here is derived from an EMBL/GenBank/DDBJ whole genome shotgun (WGS) entry which is preliminary data.</text>
</comment>
<accession>A0A8X6HQ15</accession>
<keyword evidence="1" id="KW-0378">Hydrolase</keyword>
<gene>
    <name evidence="1" type="primary">LOC103519163</name>
    <name evidence="1" type="ORF">TNCT_704501</name>
</gene>
<name>A0A8X6HQ15_TRICU</name>
<dbReference type="GO" id="GO:0004386">
    <property type="term" value="F:helicase activity"/>
    <property type="evidence" value="ECO:0007669"/>
    <property type="project" value="UniProtKB-KW"/>
</dbReference>
<dbReference type="Proteomes" id="UP000887116">
    <property type="component" value="Unassembled WGS sequence"/>
</dbReference>
<dbReference type="EMBL" id="BMAO01031971">
    <property type="protein sequence ID" value="GFQ78932.1"/>
    <property type="molecule type" value="Genomic_DNA"/>
</dbReference>
<dbReference type="OrthoDB" id="6437323at2759"/>
<organism evidence="1 2">
    <name type="scientific">Trichonephila clavata</name>
    <name type="common">Joro spider</name>
    <name type="synonym">Nephila clavata</name>
    <dbReference type="NCBI Taxonomy" id="2740835"/>
    <lineage>
        <taxon>Eukaryota</taxon>
        <taxon>Metazoa</taxon>
        <taxon>Ecdysozoa</taxon>
        <taxon>Arthropoda</taxon>
        <taxon>Chelicerata</taxon>
        <taxon>Arachnida</taxon>
        <taxon>Araneae</taxon>
        <taxon>Araneomorphae</taxon>
        <taxon>Entelegynae</taxon>
        <taxon>Araneoidea</taxon>
        <taxon>Nephilidae</taxon>
        <taxon>Trichonephila</taxon>
    </lineage>
</organism>
<proteinExistence type="predicted"/>
<reference evidence="1" key="1">
    <citation type="submission" date="2020-07" db="EMBL/GenBank/DDBJ databases">
        <title>Multicomponent nature underlies the extraordinary mechanical properties of spider dragline silk.</title>
        <authorList>
            <person name="Kono N."/>
            <person name="Nakamura H."/>
            <person name="Mori M."/>
            <person name="Yoshida Y."/>
            <person name="Ohtoshi R."/>
            <person name="Malay A.D."/>
            <person name="Moran D.A.P."/>
            <person name="Tomita M."/>
            <person name="Numata K."/>
            <person name="Arakawa K."/>
        </authorList>
    </citation>
    <scope>NUCLEOTIDE SEQUENCE</scope>
</reference>
<dbReference type="PANTHER" id="PTHR45786">
    <property type="entry name" value="DNA BINDING PROTEIN-LIKE"/>
    <property type="match status" value="1"/>
</dbReference>
<evidence type="ECO:0000313" key="2">
    <source>
        <dbReference type="Proteomes" id="UP000887116"/>
    </source>
</evidence>
<keyword evidence="1" id="KW-0067">ATP-binding</keyword>
<dbReference type="AlphaFoldDB" id="A0A8X6HQ15"/>
<keyword evidence="2" id="KW-1185">Reference proteome</keyword>
<evidence type="ECO:0000313" key="1">
    <source>
        <dbReference type="EMBL" id="GFQ78932.1"/>
    </source>
</evidence>
<protein>
    <submittedName>
        <fullName evidence="1">ATP-dependent DNA helicase</fullName>
    </submittedName>
</protein>